<evidence type="ECO:0000313" key="2">
    <source>
        <dbReference type="Proteomes" id="UP001586593"/>
    </source>
</evidence>
<reference evidence="1 2" key="1">
    <citation type="journal article" date="2024" name="Commun. Biol.">
        <title>Comparative genomic analysis of thermophilic fungi reveals convergent evolutionary adaptations and gene losses.</title>
        <authorList>
            <person name="Steindorff A.S."/>
            <person name="Aguilar-Pontes M.V."/>
            <person name="Robinson A.J."/>
            <person name="Andreopoulos B."/>
            <person name="LaButti K."/>
            <person name="Kuo A."/>
            <person name="Mondo S."/>
            <person name="Riley R."/>
            <person name="Otillar R."/>
            <person name="Haridas S."/>
            <person name="Lipzen A."/>
            <person name="Grimwood J."/>
            <person name="Schmutz J."/>
            <person name="Clum A."/>
            <person name="Reid I.D."/>
            <person name="Moisan M.C."/>
            <person name="Butler G."/>
            <person name="Nguyen T.T.M."/>
            <person name="Dewar K."/>
            <person name="Conant G."/>
            <person name="Drula E."/>
            <person name="Henrissat B."/>
            <person name="Hansel C."/>
            <person name="Singer S."/>
            <person name="Hutchinson M.I."/>
            <person name="de Vries R.P."/>
            <person name="Natvig D.O."/>
            <person name="Powell A.J."/>
            <person name="Tsang A."/>
            <person name="Grigoriev I.V."/>
        </authorList>
    </citation>
    <scope>NUCLEOTIDE SEQUENCE [LARGE SCALE GENOMIC DNA]</scope>
    <source>
        <strain evidence="1 2">ATCC 24622</strain>
    </source>
</reference>
<sequence length="198" mass="22569">MEAKTSRMAAKKDQVDEAYWGRINTIHPSLLIPGVPRQPLPFLQQLWDTHFVCRRKGILRVFGERLVFLHGVLKRGWGYPWPEGIICGLILGATPVELGWRTTKLRDRDSSLDDLMIILTQRECKFGLHACRFWGWVVGRDTCLLGKMRAIQTEKHTRRGIQLSSSISAHLVLVNAGTLRADWVSFTPSHRTAELADE</sequence>
<dbReference type="EMBL" id="JAZHXJ010000002">
    <property type="protein sequence ID" value="KAL1884301.1"/>
    <property type="molecule type" value="Genomic_DNA"/>
</dbReference>
<comment type="caution">
    <text evidence="1">The sequence shown here is derived from an EMBL/GenBank/DDBJ whole genome shotgun (WGS) entry which is preliminary data.</text>
</comment>
<proteinExistence type="predicted"/>
<protein>
    <submittedName>
        <fullName evidence="1">Uncharacterized protein</fullName>
    </submittedName>
</protein>
<keyword evidence="2" id="KW-1185">Reference proteome</keyword>
<name>A0ABR3Y7M2_9PEZI</name>
<dbReference type="Proteomes" id="UP001586593">
    <property type="component" value="Unassembled WGS sequence"/>
</dbReference>
<organism evidence="1 2">
    <name type="scientific">Phialemonium thermophilum</name>
    <dbReference type="NCBI Taxonomy" id="223376"/>
    <lineage>
        <taxon>Eukaryota</taxon>
        <taxon>Fungi</taxon>
        <taxon>Dikarya</taxon>
        <taxon>Ascomycota</taxon>
        <taxon>Pezizomycotina</taxon>
        <taxon>Sordariomycetes</taxon>
        <taxon>Sordariomycetidae</taxon>
        <taxon>Cephalothecales</taxon>
        <taxon>Cephalothecaceae</taxon>
        <taxon>Phialemonium</taxon>
    </lineage>
</organism>
<gene>
    <name evidence="1" type="ORF">VTK73DRAFT_3285</name>
</gene>
<evidence type="ECO:0000313" key="1">
    <source>
        <dbReference type="EMBL" id="KAL1884301.1"/>
    </source>
</evidence>
<accession>A0ABR3Y7M2</accession>